<dbReference type="InterPro" id="IPR011006">
    <property type="entry name" value="CheY-like_superfamily"/>
</dbReference>
<dbReference type="Gene3D" id="3.40.50.2300">
    <property type="match status" value="1"/>
</dbReference>
<dbReference type="GO" id="GO:0003677">
    <property type="term" value="F:DNA binding"/>
    <property type="evidence" value="ECO:0007669"/>
    <property type="project" value="UniProtKB-KW"/>
</dbReference>
<name>A0A5J4L1P9_9ZZZZ</name>
<sequence>MKPKILIVDDEPDICKALAFLLKREGYSTTTANSGEDAIEKLKAEGFDIVITDIKMGKVDGMAVLEKAKELHPDIAVIMMTAFASIESAVDAMKRGATDYIVKPFHNEEIKITVKKAIEQKKLITENIALKQQISQRMACKDFITNSESMLKILETLEKVIPTKSNIMILGESGTGKGLMAEMIHCNSPRCDKSFISINCSAIPEGLLESELFGYKKGAFTGAVSDKLGLIPLAHEGTLFLDEIGDMPVNLQAKLLKVLETGEVYPLGDTKPKIADVRIISATNVDIENKIREGKFREDLYWRLNVIEIKIPPLRERKDDIEVIAKHFINKFSSEHKKIIKGIDKEAMSLLIAYSWPGNVRELGNVIERAVVLADSDYITVENLPDKLKMLKMVEHTAQPSTLKTYLSDYEKNLIIRLYNAHNRNKEQTAIALGIDLATLYRKLKKYGIEE</sequence>
<dbReference type="InterPro" id="IPR027417">
    <property type="entry name" value="P-loop_NTPase"/>
</dbReference>
<dbReference type="InterPro" id="IPR003593">
    <property type="entry name" value="AAA+_ATPase"/>
</dbReference>
<dbReference type="InterPro" id="IPR002078">
    <property type="entry name" value="Sigma_54_int"/>
</dbReference>
<dbReference type="PANTHER" id="PTHR32071">
    <property type="entry name" value="TRANSCRIPTIONAL REGULATORY PROTEIN"/>
    <property type="match status" value="1"/>
</dbReference>
<dbReference type="InterPro" id="IPR001789">
    <property type="entry name" value="Sig_transdc_resp-reg_receiver"/>
</dbReference>
<dbReference type="InterPro" id="IPR025944">
    <property type="entry name" value="Sigma_54_int_dom_CS"/>
</dbReference>
<evidence type="ECO:0000256" key="7">
    <source>
        <dbReference type="ARBA" id="ARBA00023015"/>
    </source>
</evidence>
<comment type="subcellular location">
    <subcellularLocation>
        <location evidence="1">Cytoplasm</location>
    </subcellularLocation>
</comment>
<evidence type="ECO:0000256" key="3">
    <source>
        <dbReference type="ARBA" id="ARBA00022553"/>
    </source>
</evidence>
<evidence type="ECO:0000256" key="11">
    <source>
        <dbReference type="ARBA" id="ARBA00029500"/>
    </source>
</evidence>
<organism evidence="14">
    <name type="scientific">hot springs metagenome</name>
    <dbReference type="NCBI Taxonomy" id="433727"/>
    <lineage>
        <taxon>unclassified sequences</taxon>
        <taxon>metagenomes</taxon>
        <taxon>ecological metagenomes</taxon>
    </lineage>
</organism>
<keyword evidence="7" id="KW-0805">Transcription regulation</keyword>
<accession>A0A5J4L1P9</accession>
<evidence type="ECO:0000259" key="13">
    <source>
        <dbReference type="PROSITE" id="PS50110"/>
    </source>
</evidence>
<evidence type="ECO:0000256" key="1">
    <source>
        <dbReference type="ARBA" id="ARBA00004496"/>
    </source>
</evidence>
<feature type="domain" description="Sigma-54 factor interaction" evidence="12">
    <location>
        <begin position="143"/>
        <end position="372"/>
    </location>
</feature>
<keyword evidence="6" id="KW-0067">ATP-binding</keyword>
<dbReference type="EMBL" id="BLAB01000001">
    <property type="protein sequence ID" value="GER92711.1"/>
    <property type="molecule type" value="Genomic_DNA"/>
</dbReference>
<dbReference type="Pfam" id="PF00158">
    <property type="entry name" value="Sigma54_activat"/>
    <property type="match status" value="1"/>
</dbReference>
<dbReference type="Gene3D" id="3.40.50.300">
    <property type="entry name" value="P-loop containing nucleotide triphosphate hydrolases"/>
    <property type="match status" value="1"/>
</dbReference>
<dbReference type="InterPro" id="IPR025943">
    <property type="entry name" value="Sigma_54_int_dom_ATP-bd_2"/>
</dbReference>
<dbReference type="PANTHER" id="PTHR32071:SF119">
    <property type="entry name" value="SIGMA L-DEPENDENT TRANSCRIPTIONAL REGULATOR YPLP-RELATED"/>
    <property type="match status" value="1"/>
</dbReference>
<dbReference type="PROSITE" id="PS00676">
    <property type="entry name" value="SIGMA54_INTERACT_2"/>
    <property type="match status" value="1"/>
</dbReference>
<dbReference type="InterPro" id="IPR030828">
    <property type="entry name" value="HTH_TyrR"/>
</dbReference>
<keyword evidence="8" id="KW-0238">DNA-binding</keyword>
<dbReference type="PROSITE" id="PS00688">
    <property type="entry name" value="SIGMA54_INTERACT_3"/>
    <property type="match status" value="1"/>
</dbReference>
<proteinExistence type="predicted"/>
<dbReference type="SUPFAM" id="SSF52172">
    <property type="entry name" value="CheY-like"/>
    <property type="match status" value="1"/>
</dbReference>
<evidence type="ECO:0000256" key="10">
    <source>
        <dbReference type="ARBA" id="ARBA00023163"/>
    </source>
</evidence>
<protein>
    <recommendedName>
        <fullName evidence="11">HTH-type transcriptional regulatory protein TyrR</fullName>
    </recommendedName>
</protein>
<dbReference type="GO" id="GO:0006355">
    <property type="term" value="P:regulation of DNA-templated transcription"/>
    <property type="evidence" value="ECO:0007669"/>
    <property type="project" value="InterPro"/>
</dbReference>
<evidence type="ECO:0000313" key="14">
    <source>
        <dbReference type="EMBL" id="GER92711.1"/>
    </source>
</evidence>
<keyword evidence="2" id="KW-0963">Cytoplasm</keyword>
<dbReference type="InterPro" id="IPR009057">
    <property type="entry name" value="Homeodomain-like_sf"/>
</dbReference>
<dbReference type="SUPFAM" id="SSF46689">
    <property type="entry name" value="Homeodomain-like"/>
    <property type="match status" value="1"/>
</dbReference>
<evidence type="ECO:0000256" key="9">
    <source>
        <dbReference type="ARBA" id="ARBA00023159"/>
    </source>
</evidence>
<dbReference type="Pfam" id="PF25601">
    <property type="entry name" value="AAA_lid_14"/>
    <property type="match status" value="1"/>
</dbReference>
<dbReference type="PROSITE" id="PS50110">
    <property type="entry name" value="RESPONSE_REGULATORY"/>
    <property type="match status" value="1"/>
</dbReference>
<evidence type="ECO:0000256" key="4">
    <source>
        <dbReference type="ARBA" id="ARBA00022741"/>
    </source>
</evidence>
<dbReference type="InterPro" id="IPR058031">
    <property type="entry name" value="AAA_lid_NorR"/>
</dbReference>
<dbReference type="SMART" id="SM00448">
    <property type="entry name" value="REC"/>
    <property type="match status" value="1"/>
</dbReference>
<dbReference type="SMART" id="SM00382">
    <property type="entry name" value="AAA"/>
    <property type="match status" value="1"/>
</dbReference>
<dbReference type="SUPFAM" id="SSF52540">
    <property type="entry name" value="P-loop containing nucleoside triphosphate hydrolases"/>
    <property type="match status" value="1"/>
</dbReference>
<dbReference type="PROSITE" id="PS00675">
    <property type="entry name" value="SIGMA54_INTERACT_1"/>
    <property type="match status" value="1"/>
</dbReference>
<keyword evidence="3" id="KW-0597">Phosphoprotein</keyword>
<dbReference type="FunFam" id="1.10.8.60:FF:000014">
    <property type="entry name" value="DNA-binding transcriptional regulator NtrC"/>
    <property type="match status" value="1"/>
</dbReference>
<evidence type="ECO:0000256" key="2">
    <source>
        <dbReference type="ARBA" id="ARBA00022490"/>
    </source>
</evidence>
<dbReference type="CDD" id="cd00009">
    <property type="entry name" value="AAA"/>
    <property type="match status" value="1"/>
</dbReference>
<dbReference type="AlphaFoldDB" id="A0A5J4L1P9"/>
<feature type="domain" description="Response regulatory" evidence="13">
    <location>
        <begin position="4"/>
        <end position="118"/>
    </location>
</feature>
<evidence type="ECO:0000256" key="8">
    <source>
        <dbReference type="ARBA" id="ARBA00023125"/>
    </source>
</evidence>
<dbReference type="InterPro" id="IPR025662">
    <property type="entry name" value="Sigma_54_int_dom_ATP-bd_1"/>
</dbReference>
<gene>
    <name evidence="14" type="ORF">A45J_0431</name>
</gene>
<dbReference type="GO" id="GO:0005524">
    <property type="term" value="F:ATP binding"/>
    <property type="evidence" value="ECO:0007669"/>
    <property type="project" value="UniProtKB-KW"/>
</dbReference>
<dbReference type="PROSITE" id="PS50045">
    <property type="entry name" value="SIGMA54_INTERACT_4"/>
    <property type="match status" value="1"/>
</dbReference>
<evidence type="ECO:0000256" key="6">
    <source>
        <dbReference type="ARBA" id="ARBA00022840"/>
    </source>
</evidence>
<keyword evidence="4" id="KW-0547">Nucleotide-binding</keyword>
<dbReference type="Gene3D" id="1.10.8.60">
    <property type="match status" value="1"/>
</dbReference>
<dbReference type="Gene3D" id="1.10.10.60">
    <property type="entry name" value="Homeodomain-like"/>
    <property type="match status" value="1"/>
</dbReference>
<dbReference type="FunFam" id="3.40.50.2300:FF:000018">
    <property type="entry name" value="DNA-binding transcriptional regulator NtrC"/>
    <property type="match status" value="1"/>
</dbReference>
<evidence type="ECO:0000259" key="12">
    <source>
        <dbReference type="PROSITE" id="PS50045"/>
    </source>
</evidence>
<reference evidence="14" key="1">
    <citation type="submission" date="2019-10" db="EMBL/GenBank/DDBJ databases">
        <title>Metagenomic sequencing of thiosulfate-disproportionating enrichment culture.</title>
        <authorList>
            <person name="Umezawa K."/>
            <person name="Kojima H."/>
            <person name="Fukui M."/>
        </authorList>
    </citation>
    <scope>NUCLEOTIDE SEQUENCE</scope>
    <source>
        <strain evidence="14">45J</strain>
    </source>
</reference>
<keyword evidence="5" id="KW-0058">Aromatic hydrocarbons catabolism</keyword>
<dbReference type="GO" id="GO:0000160">
    <property type="term" value="P:phosphorelay signal transduction system"/>
    <property type="evidence" value="ECO:0007669"/>
    <property type="project" value="InterPro"/>
</dbReference>
<keyword evidence="9" id="KW-0010">Activator</keyword>
<evidence type="ECO:0000256" key="5">
    <source>
        <dbReference type="ARBA" id="ARBA00022797"/>
    </source>
</evidence>
<dbReference type="Pfam" id="PF18024">
    <property type="entry name" value="HTH_50"/>
    <property type="match status" value="1"/>
</dbReference>
<dbReference type="FunFam" id="3.40.50.300:FF:000006">
    <property type="entry name" value="DNA-binding transcriptional regulator NtrC"/>
    <property type="match status" value="1"/>
</dbReference>
<comment type="caution">
    <text evidence="14">The sequence shown here is derived from an EMBL/GenBank/DDBJ whole genome shotgun (WGS) entry which is preliminary data.</text>
</comment>
<dbReference type="GO" id="GO:0005737">
    <property type="term" value="C:cytoplasm"/>
    <property type="evidence" value="ECO:0007669"/>
    <property type="project" value="UniProtKB-SubCell"/>
</dbReference>
<keyword evidence="10" id="KW-0804">Transcription</keyword>
<dbReference type="Pfam" id="PF00072">
    <property type="entry name" value="Response_reg"/>
    <property type="match status" value="1"/>
</dbReference>